<keyword evidence="3" id="KW-1185">Reference proteome</keyword>
<comment type="caution">
    <text evidence="2">The sequence shown here is derived from an EMBL/GenBank/DDBJ whole genome shotgun (WGS) entry which is preliminary data.</text>
</comment>
<evidence type="ECO:0000313" key="2">
    <source>
        <dbReference type="EMBL" id="MBR7618279.1"/>
    </source>
</evidence>
<dbReference type="Pfam" id="PF01841">
    <property type="entry name" value="Transglut_core"/>
    <property type="match status" value="1"/>
</dbReference>
<dbReference type="AlphaFoldDB" id="A0A941CZ89"/>
<sequence>MGYAGHMTDKAFLDGYRSPGVFTGLDGFEDQIDALPAEVGAVAAFVHGLLIHEGLAAAYGVTLAPGRFDEKQIHGTTALLRQAMRLHDRPITEPRAPEHRVVGVCRHFAVLFAAVMRRKGFPARVRCGFANYFEPGKHFDHWVGEYWNGDRWVLVDSQVDDLQRKLFNLTLDPLDVPRDRFLVGGDAWRACRQGADPMGFGVSGTQMWGLVEVYGDIFQDLAALQNIELLPWGWYGLATDEAGMKETALIDKLADTSSRADEAAMAELAELVAADERLRPPHDRVAETAKAEAAIL</sequence>
<name>A0A941CZ89_9CAUL</name>
<evidence type="ECO:0000313" key="3">
    <source>
        <dbReference type="Proteomes" id="UP000622580"/>
    </source>
</evidence>
<dbReference type="Gene3D" id="3.10.620.30">
    <property type="match status" value="1"/>
</dbReference>
<dbReference type="SUPFAM" id="SSF54001">
    <property type="entry name" value="Cysteine proteinases"/>
    <property type="match status" value="1"/>
</dbReference>
<dbReference type="RefSeq" id="WP_215338164.1">
    <property type="nucleotide sequence ID" value="NZ_JAGSGD010000001.1"/>
</dbReference>
<evidence type="ECO:0000259" key="1">
    <source>
        <dbReference type="Pfam" id="PF01841"/>
    </source>
</evidence>
<feature type="domain" description="Transglutaminase-like" evidence="1">
    <location>
        <begin position="102"/>
        <end position="156"/>
    </location>
</feature>
<gene>
    <name evidence="2" type="ORF">JKL49_02665</name>
</gene>
<reference evidence="2" key="1">
    <citation type="submission" date="2021-04" db="EMBL/GenBank/DDBJ databases">
        <title>Draft genome assembly of strain Phenylobacterium sp. 20VBR1 using MiniION and Illumina platforms.</title>
        <authorList>
            <person name="Thomas F.A."/>
            <person name="Krishnan K.P."/>
            <person name="Sinha R.K."/>
        </authorList>
    </citation>
    <scope>NUCLEOTIDE SEQUENCE</scope>
    <source>
        <strain evidence="2">20VBR1</strain>
    </source>
</reference>
<dbReference type="Proteomes" id="UP000622580">
    <property type="component" value="Unassembled WGS sequence"/>
</dbReference>
<protein>
    <submittedName>
        <fullName evidence="2">Transglutaminase domain-containing protein</fullName>
    </submittedName>
</protein>
<organism evidence="2 3">
    <name type="scientific">Phenylobacterium glaciei</name>
    <dbReference type="NCBI Taxonomy" id="2803784"/>
    <lineage>
        <taxon>Bacteria</taxon>
        <taxon>Pseudomonadati</taxon>
        <taxon>Pseudomonadota</taxon>
        <taxon>Alphaproteobacteria</taxon>
        <taxon>Caulobacterales</taxon>
        <taxon>Caulobacteraceae</taxon>
        <taxon>Phenylobacterium</taxon>
    </lineage>
</organism>
<dbReference type="EMBL" id="JAGSGD010000001">
    <property type="protein sequence ID" value="MBR7618279.1"/>
    <property type="molecule type" value="Genomic_DNA"/>
</dbReference>
<accession>A0A941CZ89</accession>
<proteinExistence type="predicted"/>
<dbReference type="InterPro" id="IPR038765">
    <property type="entry name" value="Papain-like_cys_pep_sf"/>
</dbReference>
<dbReference type="InterPro" id="IPR002931">
    <property type="entry name" value="Transglutaminase-like"/>
</dbReference>